<feature type="region of interest" description="Disordered" evidence="1">
    <location>
        <begin position="113"/>
        <end position="170"/>
    </location>
</feature>
<sequence>MTPPVYPTQRSATIDFGDPMFFPSRNNSTSSVVETRRLDTTTKGSTSHKASLEGSGSDELVEGSGKEDLGATGSREPTNPRFTVLENEIMGLLGRHGLPRRVMLREPKGSKDVLCATPTERPLPPMPPMETNHSPRSSSSTIGGTNLCRSETTRGGDQRHSGCDPFQRHV</sequence>
<comment type="caution">
    <text evidence="2">The sequence shown here is derived from an EMBL/GenBank/DDBJ whole genome shotgun (WGS) entry which is preliminary data.</text>
</comment>
<feature type="compositionally biased region" description="Polar residues" evidence="1">
    <location>
        <begin position="132"/>
        <end position="150"/>
    </location>
</feature>
<dbReference type="VEuPathDB" id="FungiDB:CC1G_08417"/>
<dbReference type="Proteomes" id="UP000001861">
    <property type="component" value="Unassembled WGS sequence"/>
</dbReference>
<reference evidence="2 3" key="1">
    <citation type="journal article" date="2010" name="Proc. Natl. Acad. Sci. U.S.A.">
        <title>Insights into evolution of multicellular fungi from the assembled chromosomes of the mushroom Coprinopsis cinerea (Coprinus cinereus).</title>
        <authorList>
            <person name="Stajich J.E."/>
            <person name="Wilke S.K."/>
            <person name="Ahren D."/>
            <person name="Au C.H."/>
            <person name="Birren B.W."/>
            <person name="Borodovsky M."/>
            <person name="Burns C."/>
            <person name="Canback B."/>
            <person name="Casselton L.A."/>
            <person name="Cheng C.K."/>
            <person name="Deng J."/>
            <person name="Dietrich F.S."/>
            <person name="Fargo D.C."/>
            <person name="Farman M.L."/>
            <person name="Gathman A.C."/>
            <person name="Goldberg J."/>
            <person name="Guigo R."/>
            <person name="Hoegger P.J."/>
            <person name="Hooker J.B."/>
            <person name="Huggins A."/>
            <person name="James T.Y."/>
            <person name="Kamada T."/>
            <person name="Kilaru S."/>
            <person name="Kodira C."/>
            <person name="Kues U."/>
            <person name="Kupfer D."/>
            <person name="Kwan H.S."/>
            <person name="Lomsadze A."/>
            <person name="Li W."/>
            <person name="Lilly W.W."/>
            <person name="Ma L.J."/>
            <person name="Mackey A.J."/>
            <person name="Manning G."/>
            <person name="Martin F."/>
            <person name="Muraguchi H."/>
            <person name="Natvig D.O."/>
            <person name="Palmerini H."/>
            <person name="Ramesh M.A."/>
            <person name="Rehmeyer C.J."/>
            <person name="Roe B.A."/>
            <person name="Shenoy N."/>
            <person name="Stanke M."/>
            <person name="Ter-Hovhannisyan V."/>
            <person name="Tunlid A."/>
            <person name="Velagapudi R."/>
            <person name="Vision T.J."/>
            <person name="Zeng Q."/>
            <person name="Zolan M.E."/>
            <person name="Pukkila P.J."/>
        </authorList>
    </citation>
    <scope>NUCLEOTIDE SEQUENCE [LARGE SCALE GENOMIC DNA]</scope>
    <source>
        <strain evidence="3">Okayama-7 / 130 / ATCC MYA-4618 / FGSC 9003</strain>
    </source>
</reference>
<feature type="compositionally biased region" description="Polar residues" evidence="1">
    <location>
        <begin position="24"/>
        <end position="33"/>
    </location>
</feature>
<name>A8NAP8_COPC7</name>
<dbReference type="EMBL" id="AACS02000007">
    <property type="protein sequence ID" value="EAU89935.1"/>
    <property type="molecule type" value="Genomic_DNA"/>
</dbReference>
<organism evidence="2 3">
    <name type="scientific">Coprinopsis cinerea (strain Okayama-7 / 130 / ATCC MYA-4618 / FGSC 9003)</name>
    <name type="common">Inky cap fungus</name>
    <name type="synonym">Hormographiella aspergillata</name>
    <dbReference type="NCBI Taxonomy" id="240176"/>
    <lineage>
        <taxon>Eukaryota</taxon>
        <taxon>Fungi</taxon>
        <taxon>Dikarya</taxon>
        <taxon>Basidiomycota</taxon>
        <taxon>Agaricomycotina</taxon>
        <taxon>Agaricomycetes</taxon>
        <taxon>Agaricomycetidae</taxon>
        <taxon>Agaricales</taxon>
        <taxon>Agaricineae</taxon>
        <taxon>Psathyrellaceae</taxon>
        <taxon>Coprinopsis</taxon>
    </lineage>
</organism>
<feature type="compositionally biased region" description="Basic and acidic residues" evidence="1">
    <location>
        <begin position="151"/>
        <end position="162"/>
    </location>
</feature>
<protein>
    <submittedName>
        <fullName evidence="2">Uncharacterized protein</fullName>
    </submittedName>
</protein>
<evidence type="ECO:0000313" key="2">
    <source>
        <dbReference type="EMBL" id="EAU89935.1"/>
    </source>
</evidence>
<evidence type="ECO:0000313" key="3">
    <source>
        <dbReference type="Proteomes" id="UP000001861"/>
    </source>
</evidence>
<feature type="region of interest" description="Disordered" evidence="1">
    <location>
        <begin position="1"/>
        <end position="82"/>
    </location>
</feature>
<keyword evidence="3" id="KW-1185">Reference proteome</keyword>
<dbReference type="RefSeq" id="XP_001831900.1">
    <property type="nucleotide sequence ID" value="XM_001831848.1"/>
</dbReference>
<dbReference type="InParanoid" id="A8NAP8"/>
<dbReference type="KEGG" id="cci:CC1G_08417"/>
<proteinExistence type="predicted"/>
<dbReference type="AlphaFoldDB" id="A8NAP8"/>
<dbReference type="GeneID" id="6008377"/>
<gene>
    <name evidence="2" type="ORF">CC1G_08417</name>
</gene>
<accession>A8NAP8</accession>
<evidence type="ECO:0000256" key="1">
    <source>
        <dbReference type="SAM" id="MobiDB-lite"/>
    </source>
</evidence>